<dbReference type="RefSeq" id="YP_008357424.1">
    <property type="nucleotide sequence ID" value="NC_021901.1"/>
</dbReference>
<sequence length="161" mass="19445">MGYKNYISVYCEGKKIVKNYDYTDHPYKNTPYGLHFNDDSFENQTITVKIHSCENRIHYVFIDKTFSDINFQSSYLYRENDDDTYDQLFKFTPKRNLKICFFENCYIKEQELCYIHKSGSLNWEYFPINLSGGKLDENNFKAKKYVCINKKWVYILIPKMN</sequence>
<evidence type="ECO:0000313" key="2">
    <source>
        <dbReference type="Proteomes" id="UP000154968"/>
    </source>
</evidence>
<dbReference type="GeneID" id="16414465"/>
<dbReference type="EMBL" id="HF920633">
    <property type="protein sequence ID" value="CCV01803.1"/>
    <property type="molecule type" value="Genomic_DNA"/>
</dbReference>
<organism evidence="1 2">
    <name type="scientific">Invertebrate iridescent virus 22</name>
    <dbReference type="NCBI Taxonomy" id="345198"/>
    <lineage>
        <taxon>Viruses</taxon>
        <taxon>Varidnaviria</taxon>
        <taxon>Bamfordvirae</taxon>
        <taxon>Nucleocytoviricota</taxon>
        <taxon>Megaviricetes</taxon>
        <taxon>Pimascovirales</taxon>
        <taxon>Pimascovirales incertae sedis</taxon>
        <taxon>Iridoviridae</taxon>
        <taxon>Betairidovirinae</taxon>
        <taxon>Chloriridovirus</taxon>
        <taxon>Chloriridovirus simulium1</taxon>
    </lineage>
</organism>
<name>S6DA86_9VIRU</name>
<keyword evidence="2" id="KW-1185">Reference proteome</keyword>
<dbReference type="KEGG" id="vg:16414465"/>
<accession>S6DA86</accession>
<proteinExistence type="predicted"/>
<evidence type="ECO:0000313" key="1">
    <source>
        <dbReference type="EMBL" id="CCV01803.1"/>
    </source>
</evidence>
<gene>
    <name evidence="1" type="primary">126R</name>
    <name evidence="1" type="ORF">IIV22_126R</name>
</gene>
<protein>
    <submittedName>
        <fullName evidence="1">Uncharacterized protein</fullName>
    </submittedName>
</protein>
<reference evidence="1 2" key="1">
    <citation type="journal article" date="2013" name="J. Gen. Virol.">
        <title>Complete genome sequence of invertebrate iridescent virus 22 isolated from a blackfly larva.</title>
        <authorList>
            <person name="Piegu B."/>
            <person name="Guizard S."/>
            <person name="Spears T."/>
            <person name="Cruaud C."/>
            <person name="Couloux A."/>
            <person name="Bideshi D.K."/>
            <person name="Federici B.A."/>
            <person name="Bigot Y."/>
        </authorList>
    </citation>
    <scope>NUCLEOTIDE SEQUENCE [LARGE SCALE GENOMIC DNA]</scope>
</reference>
<dbReference type="Proteomes" id="UP000154968">
    <property type="component" value="Segment"/>
</dbReference>